<protein>
    <recommendedName>
        <fullName evidence="3">DUF2510 domain-containing protein</fullName>
    </recommendedName>
</protein>
<keyword evidence="5" id="KW-1185">Reference proteome</keyword>
<dbReference type="Proteomes" id="UP001500236">
    <property type="component" value="Unassembled WGS sequence"/>
</dbReference>
<proteinExistence type="predicted"/>
<evidence type="ECO:0000259" key="3">
    <source>
        <dbReference type="Pfam" id="PF10708"/>
    </source>
</evidence>
<feature type="region of interest" description="Disordered" evidence="1">
    <location>
        <begin position="319"/>
        <end position="340"/>
    </location>
</feature>
<dbReference type="Pfam" id="PF10708">
    <property type="entry name" value="DUF2510"/>
    <property type="match status" value="1"/>
</dbReference>
<name>A0ABP6LQG8_9MICC</name>
<accession>A0ABP6LQG8</accession>
<keyword evidence="2" id="KW-0812">Transmembrane</keyword>
<dbReference type="RefSeq" id="WP_344684984.1">
    <property type="nucleotide sequence ID" value="NZ_BAAAVT010000003.1"/>
</dbReference>
<gene>
    <name evidence="4" type="ORF">GCM10010529_06310</name>
</gene>
<evidence type="ECO:0000313" key="4">
    <source>
        <dbReference type="EMBL" id="GAA3054978.1"/>
    </source>
</evidence>
<feature type="compositionally biased region" description="Basic and acidic residues" evidence="1">
    <location>
        <begin position="321"/>
        <end position="334"/>
    </location>
</feature>
<dbReference type="EMBL" id="BAAAVT010000003">
    <property type="protein sequence ID" value="GAA3054978.1"/>
    <property type="molecule type" value="Genomic_DNA"/>
</dbReference>
<feature type="domain" description="DUF2510" evidence="3">
    <location>
        <begin position="6"/>
        <end position="38"/>
    </location>
</feature>
<comment type="caution">
    <text evidence="4">The sequence shown here is derived from an EMBL/GenBank/DDBJ whole genome shotgun (WGS) entry which is preliminary data.</text>
</comment>
<evidence type="ECO:0000256" key="1">
    <source>
        <dbReference type="SAM" id="MobiDB-lite"/>
    </source>
</evidence>
<reference evidence="5" key="1">
    <citation type="journal article" date="2019" name="Int. J. Syst. Evol. Microbiol.">
        <title>The Global Catalogue of Microorganisms (GCM) 10K type strain sequencing project: providing services to taxonomists for standard genome sequencing and annotation.</title>
        <authorList>
            <consortium name="The Broad Institute Genomics Platform"/>
            <consortium name="The Broad Institute Genome Sequencing Center for Infectious Disease"/>
            <person name="Wu L."/>
            <person name="Ma J."/>
        </authorList>
    </citation>
    <scope>NUCLEOTIDE SEQUENCE [LARGE SCALE GENOMIC DNA]</scope>
    <source>
        <strain evidence="5">JCM 14309</strain>
    </source>
</reference>
<keyword evidence="2" id="KW-1133">Transmembrane helix</keyword>
<dbReference type="InterPro" id="IPR018929">
    <property type="entry name" value="DUF2510"/>
</dbReference>
<sequence>MTAPAPGWYPDPEQQDQLRYWDGQQWTPHRTPMPHRTPPSGHAQAAGFGQSRQPTGYGQTAGYRQPGVPGEPNGYSSHSGYDQQPGHSQPPGHPGQPPHDQRPPWEQQPAQRSSGRGLIIGLGLGIGLFLVLVVVLVVVIVSRIGADEDTTTTTGPERAQENPETLTVDDSVTVHVPDDAETRLQLSVEEAGLYHVATQSEQGTDPVLALQDADGTEIAFADDGGTDSPNVMDGGFEIALVPGEYDVVVTEFSGDPAEVTVTTEQIAVAEALEDGEHTVEAAADAAWLATVDVPDGASVVLDVRGDDGADLVLDVVLPDGSEERNDDRSVRDPESGSVLDPYLEFDVDEGGVLTIMVSGYGSGAASGTISIEVED</sequence>
<keyword evidence="2" id="KW-0472">Membrane</keyword>
<feature type="region of interest" description="Disordered" evidence="1">
    <location>
        <begin position="1"/>
        <end position="112"/>
    </location>
</feature>
<feature type="transmembrane region" description="Helical" evidence="2">
    <location>
        <begin position="118"/>
        <end position="141"/>
    </location>
</feature>
<evidence type="ECO:0000256" key="2">
    <source>
        <dbReference type="SAM" id="Phobius"/>
    </source>
</evidence>
<organism evidence="4 5">
    <name type="scientific">Nesterenkonia aethiopica</name>
    <dbReference type="NCBI Taxonomy" id="269144"/>
    <lineage>
        <taxon>Bacteria</taxon>
        <taxon>Bacillati</taxon>
        <taxon>Actinomycetota</taxon>
        <taxon>Actinomycetes</taxon>
        <taxon>Micrococcales</taxon>
        <taxon>Micrococcaceae</taxon>
        <taxon>Nesterenkonia</taxon>
    </lineage>
</organism>
<evidence type="ECO:0000313" key="5">
    <source>
        <dbReference type="Proteomes" id="UP001500236"/>
    </source>
</evidence>